<organism evidence="10 11">
    <name type="scientific">Silvibacterium bohemicum</name>
    <dbReference type="NCBI Taxonomy" id="1577686"/>
    <lineage>
        <taxon>Bacteria</taxon>
        <taxon>Pseudomonadati</taxon>
        <taxon>Acidobacteriota</taxon>
        <taxon>Terriglobia</taxon>
        <taxon>Terriglobales</taxon>
        <taxon>Acidobacteriaceae</taxon>
        <taxon>Silvibacterium</taxon>
    </lineage>
</organism>
<dbReference type="PROSITE" id="PS50293">
    <property type="entry name" value="TPR_REGION"/>
    <property type="match status" value="1"/>
</dbReference>
<evidence type="ECO:0000256" key="3">
    <source>
        <dbReference type="ARBA" id="ARBA00022737"/>
    </source>
</evidence>
<evidence type="ECO:0000256" key="4">
    <source>
        <dbReference type="ARBA" id="ARBA00022803"/>
    </source>
</evidence>
<feature type="repeat" description="TPR" evidence="8">
    <location>
        <begin position="179"/>
        <end position="212"/>
    </location>
</feature>
<keyword evidence="3" id="KW-0677">Repeat</keyword>
<dbReference type="SMART" id="SM00028">
    <property type="entry name" value="TPR"/>
    <property type="match status" value="13"/>
</dbReference>
<gene>
    <name evidence="10" type="ORF">HNQ77_000853</name>
</gene>
<dbReference type="PANTHER" id="PTHR46208:SF1">
    <property type="entry name" value="MITOCHONDRIAL IMPORT RECEPTOR SUBUNIT TOM70"/>
    <property type="match status" value="1"/>
</dbReference>
<keyword evidence="11" id="KW-1185">Reference proteome</keyword>
<reference evidence="10 11" key="1">
    <citation type="submission" date="2020-08" db="EMBL/GenBank/DDBJ databases">
        <title>Genomic Encyclopedia of Type Strains, Phase IV (KMG-IV): sequencing the most valuable type-strain genomes for metagenomic binning, comparative biology and taxonomic classification.</title>
        <authorList>
            <person name="Goeker M."/>
        </authorList>
    </citation>
    <scope>NUCLEOTIDE SEQUENCE [LARGE SCALE GENOMIC DNA]</scope>
    <source>
        <strain evidence="10 11">DSM 103733</strain>
    </source>
</reference>
<accession>A0A841JT26</accession>
<keyword evidence="6" id="KW-0472">Membrane</keyword>
<keyword evidence="4 8" id="KW-0802">TPR repeat</keyword>
<feature type="repeat" description="TPR" evidence="8">
    <location>
        <begin position="280"/>
        <end position="313"/>
    </location>
</feature>
<name>A0A841JT26_9BACT</name>
<dbReference type="AlphaFoldDB" id="A0A841JT26"/>
<keyword evidence="5" id="KW-1133">Transmembrane helix</keyword>
<feature type="repeat" description="TPR" evidence="8">
    <location>
        <begin position="348"/>
        <end position="381"/>
    </location>
</feature>
<evidence type="ECO:0000256" key="5">
    <source>
        <dbReference type="ARBA" id="ARBA00022989"/>
    </source>
</evidence>
<dbReference type="EMBL" id="JACHEK010000002">
    <property type="protein sequence ID" value="MBB6142909.1"/>
    <property type="molecule type" value="Genomic_DNA"/>
</dbReference>
<dbReference type="RefSeq" id="WP_050061864.1">
    <property type="nucleotide sequence ID" value="NZ_JACHEK010000002.1"/>
</dbReference>
<evidence type="ECO:0000256" key="9">
    <source>
        <dbReference type="SAM" id="MobiDB-lite"/>
    </source>
</evidence>
<sequence length="591" mass="63113">MDIRLLKARLAAGFMLGALPVLSWLGHAQEPSPGLKQAESDYRAGVAALSRHDLNAALADFEKVVHLAPAAEQGHSALGAILLRLGRTSEAIRELEKALAITPSDRSAQLNLAFAYEQSGEARKALPWFAKLEAASRLEKSALPPYIFASYSRALAATQQFPAAISNMKLAVAGDPQNAEWQDELGSLYAQRQDWADATKAFTAALQLSPDSAMVHLHLGITLQAGQQPGALDELKKASQLAPQNAAIALQLGQALANAGQDAQAIPVLRHALELDPALAAAAYQLGLALQRSNQLPEAVPLLQKALAADPDNGQVLTNLGMALCQAQQAKDAVPILQRAVARMPDDATAHQNLAAAYIQLSQFDDAVAQLRTAVEISPNAAQLHYNLGLAFKMQDDAANAIPELERAEKLDASASEPPYALGVLYLQAGRYADAERELNLSLKLRPENGEGWAMLGSVDNNLNKLPEAAAALKEAIRQLPQQADPHLTLASVLVKQNDPAGAAAERKKGAALMHTNMNRQQAEVACNSGNSLLKSGKVEDAIVDFRSALSYDPDYAEAHRGLSKGLEQQGKLAESTVERQKAEALEKVRQ</sequence>
<dbReference type="SUPFAM" id="SSF48452">
    <property type="entry name" value="TPR-like"/>
    <property type="match status" value="3"/>
</dbReference>
<comment type="caution">
    <text evidence="10">The sequence shown here is derived from an EMBL/GenBank/DDBJ whole genome shotgun (WGS) entry which is preliminary data.</text>
</comment>
<dbReference type="PROSITE" id="PS50005">
    <property type="entry name" value="TPR"/>
    <property type="match status" value="8"/>
</dbReference>
<dbReference type="GO" id="GO:0016020">
    <property type="term" value="C:membrane"/>
    <property type="evidence" value="ECO:0007669"/>
    <property type="project" value="UniProtKB-SubCell"/>
</dbReference>
<dbReference type="Pfam" id="PF13414">
    <property type="entry name" value="TPR_11"/>
    <property type="match status" value="3"/>
</dbReference>
<comment type="similarity">
    <text evidence="7">Belongs to the Tom70 family.</text>
</comment>
<keyword evidence="2" id="KW-0812">Transmembrane</keyword>
<dbReference type="Gene3D" id="1.25.40.10">
    <property type="entry name" value="Tetratricopeptide repeat domain"/>
    <property type="match status" value="6"/>
</dbReference>
<feature type="repeat" description="TPR" evidence="8">
    <location>
        <begin position="416"/>
        <end position="449"/>
    </location>
</feature>
<proteinExistence type="inferred from homology"/>
<evidence type="ECO:0000256" key="8">
    <source>
        <dbReference type="PROSITE-ProRule" id="PRU00339"/>
    </source>
</evidence>
<dbReference type="Pfam" id="PF13432">
    <property type="entry name" value="TPR_16"/>
    <property type="match status" value="3"/>
</dbReference>
<dbReference type="InterPro" id="IPR011990">
    <property type="entry name" value="TPR-like_helical_dom_sf"/>
</dbReference>
<feature type="repeat" description="TPR" evidence="8">
    <location>
        <begin position="246"/>
        <end position="279"/>
    </location>
</feature>
<dbReference type="Proteomes" id="UP000538666">
    <property type="component" value="Unassembled WGS sequence"/>
</dbReference>
<feature type="repeat" description="TPR" evidence="8">
    <location>
        <begin position="38"/>
        <end position="71"/>
    </location>
</feature>
<evidence type="ECO:0000256" key="7">
    <source>
        <dbReference type="ARBA" id="ARBA00038030"/>
    </source>
</evidence>
<feature type="region of interest" description="Disordered" evidence="9">
    <location>
        <begin position="565"/>
        <end position="591"/>
    </location>
</feature>
<evidence type="ECO:0000256" key="1">
    <source>
        <dbReference type="ARBA" id="ARBA00004167"/>
    </source>
</evidence>
<dbReference type="Pfam" id="PF13181">
    <property type="entry name" value="TPR_8"/>
    <property type="match status" value="1"/>
</dbReference>
<dbReference type="InterPro" id="IPR019734">
    <property type="entry name" value="TPR_rpt"/>
</dbReference>
<evidence type="ECO:0000313" key="11">
    <source>
        <dbReference type="Proteomes" id="UP000538666"/>
    </source>
</evidence>
<feature type="compositionally biased region" description="Basic and acidic residues" evidence="9">
    <location>
        <begin position="577"/>
        <end position="591"/>
    </location>
</feature>
<evidence type="ECO:0000256" key="2">
    <source>
        <dbReference type="ARBA" id="ARBA00022692"/>
    </source>
</evidence>
<feature type="repeat" description="TPR" evidence="8">
    <location>
        <begin position="523"/>
        <end position="556"/>
    </location>
</feature>
<dbReference type="PANTHER" id="PTHR46208">
    <property type="entry name" value="MITOCHONDRIAL IMPORT RECEPTOR SUBUNIT TOM70"/>
    <property type="match status" value="1"/>
</dbReference>
<protein>
    <submittedName>
        <fullName evidence="10">Tetratricopeptide (TPR) repeat protein</fullName>
    </submittedName>
</protein>
<evidence type="ECO:0000256" key="6">
    <source>
        <dbReference type="ARBA" id="ARBA00023136"/>
    </source>
</evidence>
<evidence type="ECO:0000313" key="10">
    <source>
        <dbReference type="EMBL" id="MBB6142909.1"/>
    </source>
</evidence>
<comment type="subcellular location">
    <subcellularLocation>
        <location evidence="1">Membrane</location>
        <topology evidence="1">Single-pass membrane protein</topology>
    </subcellularLocation>
</comment>
<feature type="repeat" description="TPR" evidence="8">
    <location>
        <begin position="72"/>
        <end position="105"/>
    </location>
</feature>